<organism evidence="5 6">
    <name type="scientific">Halapricum desulfuricans</name>
    <dbReference type="NCBI Taxonomy" id="2841257"/>
    <lineage>
        <taxon>Archaea</taxon>
        <taxon>Methanobacteriati</taxon>
        <taxon>Methanobacteriota</taxon>
        <taxon>Stenosarchaea group</taxon>
        <taxon>Halobacteria</taxon>
        <taxon>Halobacteriales</taxon>
        <taxon>Haloarculaceae</taxon>
        <taxon>Halapricum</taxon>
    </lineage>
</organism>
<dbReference type="InterPro" id="IPR011004">
    <property type="entry name" value="Trimer_LpxA-like_sf"/>
</dbReference>
<evidence type="ECO:0000313" key="5">
    <source>
        <dbReference type="EMBL" id="QSG11363.1"/>
    </source>
</evidence>
<gene>
    <name evidence="5" type="primary">gCD1-3</name>
    <name evidence="5" type="ORF">HSBGL_0933</name>
</gene>
<dbReference type="Gene3D" id="3.90.550.10">
    <property type="entry name" value="Spore Coat Polysaccharide Biosynthesis Protein SpsA, Chain A"/>
    <property type="match status" value="1"/>
</dbReference>
<feature type="domain" description="Nucleotidyl transferase" evidence="3">
    <location>
        <begin position="1"/>
        <end position="208"/>
    </location>
</feature>
<dbReference type="Pfam" id="PF25087">
    <property type="entry name" value="GMPPB_C"/>
    <property type="match status" value="1"/>
</dbReference>
<dbReference type="SUPFAM" id="SSF51161">
    <property type="entry name" value="Trimeric LpxA-like enzymes"/>
    <property type="match status" value="1"/>
</dbReference>
<dbReference type="Pfam" id="PF00483">
    <property type="entry name" value="NTP_transferase"/>
    <property type="match status" value="1"/>
</dbReference>
<dbReference type="PANTHER" id="PTHR22572">
    <property type="entry name" value="SUGAR-1-PHOSPHATE GUANYL TRANSFERASE"/>
    <property type="match status" value="1"/>
</dbReference>
<comment type="similarity">
    <text evidence="1">Belongs to the transferase hexapeptide repeat family.</text>
</comment>
<dbReference type="CDD" id="cd04181">
    <property type="entry name" value="NTP_transferase"/>
    <property type="match status" value="1"/>
</dbReference>
<evidence type="ECO:0000259" key="3">
    <source>
        <dbReference type="Pfam" id="PF00483"/>
    </source>
</evidence>
<evidence type="ECO:0000256" key="1">
    <source>
        <dbReference type="ARBA" id="ARBA00007274"/>
    </source>
</evidence>
<sequence>MIPVGNQPLLEYVLEAAVAAGIDEIVLVVGHARERIQSHFGDGHDWDVPIRYVTQAHQLGAAHALSQVESTVEDPFFVLHGDQLVEAALLERLLDHWNATETPTIATVQSERPTEYGAVEVDEMAVRSVSKTPTDDPPFLVNAGAYVFDDRIFDVIRGIEATETSDFGIATALQILADNDGLSAVVHRDSWQDLTYPWDLLTTNAQLLHSRPGPPDETDISVHDSAAVSADVALDDGVSISPNATVLPGTSVGKNVRVGANVTLSNCIVMSDARIGNGAVLHDCIVGESAVIGPNVTVEGGPADVVIADTVHRDVGLGGVVADRATLRGNVTVTPGTVVGRTVRADSGTVLGGRIESGEMVRRG</sequence>
<proteinExistence type="inferred from homology"/>
<dbReference type="Gene3D" id="2.160.10.10">
    <property type="entry name" value="Hexapeptide repeat proteins"/>
    <property type="match status" value="1"/>
</dbReference>
<protein>
    <recommendedName>
        <fullName evidence="2">Bifunctional protein GlmU</fullName>
    </recommendedName>
</protein>
<dbReference type="InterPro" id="IPR029044">
    <property type="entry name" value="Nucleotide-diphossugar_trans"/>
</dbReference>
<dbReference type="InterPro" id="IPR005835">
    <property type="entry name" value="NTP_transferase_dom"/>
</dbReference>
<accession>A0A897NK79</accession>
<dbReference type="InterPro" id="IPR056729">
    <property type="entry name" value="GMPPB_C"/>
</dbReference>
<evidence type="ECO:0000313" key="6">
    <source>
        <dbReference type="Proteomes" id="UP000663305"/>
    </source>
</evidence>
<dbReference type="InterPro" id="IPR050486">
    <property type="entry name" value="Mannose-1P_guanyltransferase"/>
</dbReference>
<dbReference type="GO" id="GO:0016740">
    <property type="term" value="F:transferase activity"/>
    <property type="evidence" value="ECO:0007669"/>
    <property type="project" value="UniProtKB-KW"/>
</dbReference>
<dbReference type="Proteomes" id="UP000663305">
    <property type="component" value="Chromosome"/>
</dbReference>
<reference evidence="5" key="1">
    <citation type="submission" date="2020-11" db="EMBL/GenBank/DDBJ databases">
        <title>Carbohydrate-dependent, anaerobic sulfur respiration: A novel catabolism in halophilic archaea.</title>
        <authorList>
            <person name="Sorokin D.Y."/>
            <person name="Messina E."/>
            <person name="Smedile F."/>
            <person name="La Cono V."/>
            <person name="Hallsworth J.E."/>
            <person name="Yakimov M.M."/>
        </authorList>
    </citation>
    <scope>NUCLEOTIDE SEQUENCE</scope>
    <source>
        <strain evidence="5">HSR-Bgl</strain>
    </source>
</reference>
<dbReference type="SUPFAM" id="SSF53448">
    <property type="entry name" value="Nucleotide-diphospho-sugar transferases"/>
    <property type="match status" value="1"/>
</dbReference>
<dbReference type="EMBL" id="CP064789">
    <property type="protein sequence ID" value="QSG11363.1"/>
    <property type="molecule type" value="Genomic_DNA"/>
</dbReference>
<feature type="domain" description="Mannose-1-phosphate guanyltransferase C-terminal" evidence="4">
    <location>
        <begin position="230"/>
        <end position="334"/>
    </location>
</feature>
<dbReference type="AlphaFoldDB" id="A0A897NK79"/>
<evidence type="ECO:0000256" key="2">
    <source>
        <dbReference type="ARBA" id="ARBA00013414"/>
    </source>
</evidence>
<name>A0A897NK79_9EURY</name>
<evidence type="ECO:0000259" key="4">
    <source>
        <dbReference type="Pfam" id="PF25087"/>
    </source>
</evidence>
<keyword evidence="5" id="KW-0808">Transferase</keyword>